<dbReference type="Pfam" id="PF13276">
    <property type="entry name" value="HTH_21"/>
    <property type="match status" value="1"/>
</dbReference>
<name>A0A7X0SMG1_9BACL</name>
<dbReference type="PANTHER" id="PTHR46889:SF5">
    <property type="entry name" value="INTEGRASE PROTEIN"/>
    <property type="match status" value="1"/>
</dbReference>
<dbReference type="InterPro" id="IPR036397">
    <property type="entry name" value="RNaseH_sf"/>
</dbReference>
<dbReference type="GO" id="GO:0003676">
    <property type="term" value="F:nucleic acid binding"/>
    <property type="evidence" value="ECO:0007669"/>
    <property type="project" value="InterPro"/>
</dbReference>
<dbReference type="InterPro" id="IPR025948">
    <property type="entry name" value="HTH-like_dom"/>
</dbReference>
<feature type="domain" description="Integrase catalytic" evidence="2">
    <location>
        <begin position="195"/>
        <end position="355"/>
    </location>
</feature>
<dbReference type="InterPro" id="IPR050900">
    <property type="entry name" value="Transposase_IS3/IS150/IS904"/>
</dbReference>
<evidence type="ECO:0000313" key="3">
    <source>
        <dbReference type="EMBL" id="MBB6732672.1"/>
    </source>
</evidence>
<proteinExistence type="predicted"/>
<accession>A0A7X0SMG1</accession>
<dbReference type="Gene3D" id="3.30.420.10">
    <property type="entry name" value="Ribonuclease H-like superfamily/Ribonuclease H"/>
    <property type="match status" value="1"/>
</dbReference>
<dbReference type="PANTHER" id="PTHR46889">
    <property type="entry name" value="TRANSPOSASE INSF FOR INSERTION SEQUENCE IS3B-RELATED"/>
    <property type="match status" value="1"/>
</dbReference>
<dbReference type="InterPro" id="IPR012337">
    <property type="entry name" value="RNaseH-like_sf"/>
</dbReference>
<evidence type="ECO:0000256" key="1">
    <source>
        <dbReference type="ARBA" id="ARBA00002286"/>
    </source>
</evidence>
<dbReference type="RefSeq" id="WP_185130491.1">
    <property type="nucleotide sequence ID" value="NZ_JACJVO010000021.1"/>
</dbReference>
<keyword evidence="4" id="KW-1185">Reference proteome</keyword>
<reference evidence="3 4" key="1">
    <citation type="submission" date="2020-08" db="EMBL/GenBank/DDBJ databases">
        <title>Cohnella phylogeny.</title>
        <authorList>
            <person name="Dunlap C."/>
        </authorList>
    </citation>
    <scope>NUCLEOTIDE SEQUENCE [LARGE SCALE GENOMIC DNA]</scope>
    <source>
        <strain evidence="3 4">CBP 2801</strain>
    </source>
</reference>
<dbReference type="InterPro" id="IPR048020">
    <property type="entry name" value="Transpos_IS3"/>
</dbReference>
<dbReference type="InterPro" id="IPR001584">
    <property type="entry name" value="Integrase_cat-core"/>
</dbReference>
<dbReference type="PROSITE" id="PS50994">
    <property type="entry name" value="INTEGRASE"/>
    <property type="match status" value="1"/>
</dbReference>
<dbReference type="SUPFAM" id="SSF53098">
    <property type="entry name" value="Ribonuclease H-like"/>
    <property type="match status" value="1"/>
</dbReference>
<dbReference type="Proteomes" id="UP000564644">
    <property type="component" value="Unassembled WGS sequence"/>
</dbReference>
<dbReference type="Pfam" id="PF13333">
    <property type="entry name" value="rve_2"/>
    <property type="match status" value="1"/>
</dbReference>
<dbReference type="AlphaFoldDB" id="A0A7X0SMG1"/>
<dbReference type="Pfam" id="PF00665">
    <property type="entry name" value="rve"/>
    <property type="match status" value="1"/>
</dbReference>
<dbReference type="GO" id="GO:0015074">
    <property type="term" value="P:DNA integration"/>
    <property type="evidence" value="ECO:0007669"/>
    <property type="project" value="InterPro"/>
</dbReference>
<gene>
    <name evidence="3" type="ORF">H7C18_17255</name>
</gene>
<evidence type="ECO:0000259" key="2">
    <source>
        <dbReference type="PROSITE" id="PS50994"/>
    </source>
</evidence>
<dbReference type="SUPFAM" id="SSF46689">
    <property type="entry name" value="Homeodomain-like"/>
    <property type="match status" value="1"/>
</dbReference>
<comment type="function">
    <text evidence="1">Involved in the transposition of the insertion sequence.</text>
</comment>
<protein>
    <submittedName>
        <fullName evidence="3">IS3 family transposase</fullName>
    </submittedName>
</protein>
<comment type="caution">
    <text evidence="3">The sequence shown here is derived from an EMBL/GenBank/DDBJ whole genome shotgun (WGS) entry which is preliminary data.</text>
</comment>
<organism evidence="3 4">
    <name type="scientific">Cohnella zeiphila</name>
    <dbReference type="NCBI Taxonomy" id="2761120"/>
    <lineage>
        <taxon>Bacteria</taxon>
        <taxon>Bacillati</taxon>
        <taxon>Bacillota</taxon>
        <taxon>Bacilli</taxon>
        <taxon>Bacillales</taxon>
        <taxon>Paenibacillaceae</taxon>
        <taxon>Cohnella</taxon>
    </lineage>
</organism>
<sequence length="355" mass="40912">MVQLFESGKSRASIVKEYGLTASALDRWISQSQQTGSFSAKDNRTPEENELLSLRKEVQRLKMENDIFKASRADHGTKVNVIRSNAHKYSVSAMCSVLQLPKSTYYYKPKPALNPDEQKLEDAVVEIFRDSRNNYGTRKIKVELTKRSIQASRRKIGKIMQRQGLVSSYTVAQYKPYKAAPNESKTTNQLQRKFSQDEPYAVVVSDLTYVRVDGKWNYVCLFVDLFNREMVGYSCGQRKTAELVYEAIASLSVRLDRIQMFHTDRGSEFDNRLISEALATFGIQRSLSKKGCPYDNAVAEATFKIFKTEFANQRQFQSLKQLSVELRDYVHWFNEHRIHGTLGYRTPAEFRRLPS</sequence>
<dbReference type="InterPro" id="IPR009057">
    <property type="entry name" value="Homeodomain-like_sf"/>
</dbReference>
<evidence type="ECO:0000313" key="4">
    <source>
        <dbReference type="Proteomes" id="UP000564644"/>
    </source>
</evidence>
<dbReference type="EMBL" id="JACJVO010000021">
    <property type="protein sequence ID" value="MBB6732672.1"/>
    <property type="molecule type" value="Genomic_DNA"/>
</dbReference>
<dbReference type="NCBIfam" id="NF033516">
    <property type="entry name" value="transpos_IS3"/>
    <property type="match status" value="1"/>
</dbReference>